<feature type="transmembrane region" description="Helical" evidence="5">
    <location>
        <begin position="165"/>
        <end position="183"/>
    </location>
</feature>
<dbReference type="InterPro" id="IPR007016">
    <property type="entry name" value="O-antigen_ligase-rel_domated"/>
</dbReference>
<feature type="transmembrane region" description="Helical" evidence="5">
    <location>
        <begin position="213"/>
        <end position="231"/>
    </location>
</feature>
<feature type="transmembrane region" description="Helical" evidence="5">
    <location>
        <begin position="19"/>
        <end position="39"/>
    </location>
</feature>
<comment type="subcellular location">
    <subcellularLocation>
        <location evidence="1">Membrane</location>
        <topology evidence="1">Multi-pass membrane protein</topology>
    </subcellularLocation>
</comment>
<feature type="transmembrane region" description="Helical" evidence="5">
    <location>
        <begin position="45"/>
        <end position="61"/>
    </location>
</feature>
<feature type="transmembrane region" description="Helical" evidence="5">
    <location>
        <begin position="95"/>
        <end position="113"/>
    </location>
</feature>
<keyword evidence="7" id="KW-0436">Ligase</keyword>
<dbReference type="InterPro" id="IPR051533">
    <property type="entry name" value="WaaL-like"/>
</dbReference>
<feature type="transmembrane region" description="Helical" evidence="5">
    <location>
        <begin position="190"/>
        <end position="207"/>
    </location>
</feature>
<name>A0A4S1XCX6_9SPHN</name>
<evidence type="ECO:0000256" key="5">
    <source>
        <dbReference type="SAM" id="Phobius"/>
    </source>
</evidence>
<protein>
    <submittedName>
        <fullName evidence="7">O-antigen ligase family protein</fullName>
    </submittedName>
</protein>
<dbReference type="Pfam" id="PF04932">
    <property type="entry name" value="Wzy_C"/>
    <property type="match status" value="1"/>
</dbReference>
<dbReference type="RefSeq" id="WP_135964013.1">
    <property type="nucleotide sequence ID" value="NZ_SRXT01000004.1"/>
</dbReference>
<accession>A0A4S1XCX6</accession>
<evidence type="ECO:0000313" key="7">
    <source>
        <dbReference type="EMBL" id="TGX53507.1"/>
    </source>
</evidence>
<feature type="domain" description="O-antigen ligase-related" evidence="6">
    <location>
        <begin position="176"/>
        <end position="351"/>
    </location>
</feature>
<sequence>MNQAASIARPRIAQRSMDLLYWFDAVWTAAAMGSVLFAYALGSKAALVILALMPVYFAVRFRETPRLLAAIAPILLLPGFAMASAIWSLEPGTSLYYGFQYFVTVMVGATIGAGTDRRQALYGLFAAFAVLAVTSLIFGREVGWGGGGASRVTTAFAGMTGSKNAAADTAAGGVIVACAMLAFALRERRLLWIGAAAVIVAIDLWILRRAESTGALVACLVAVLALIGWNLARLVSPQARTALFMSLGGTVVLAAALQKLWLMPLVSALLKATGKDPTLTGRTYIWDKAFSLIEARPVLGLGYSAFWRHGNIDAEGLWLFAGIQGRAGFNFHNTFIEILVHLGFLGLGLFALVACGYFVLLVIRTMRAPNDLGILFCAYLSYVAVRLSIETQAFGPFTFSTTMVMAGLGCAAWGRSQARKPATVAPARAAPRWRSV</sequence>
<comment type="caution">
    <text evidence="7">The sequence shown here is derived from an EMBL/GenBank/DDBJ whole genome shotgun (WGS) entry which is preliminary data.</text>
</comment>
<gene>
    <name evidence="7" type="ORF">E5A73_11775</name>
</gene>
<dbReference type="EMBL" id="SRXT01000004">
    <property type="protein sequence ID" value="TGX53507.1"/>
    <property type="molecule type" value="Genomic_DNA"/>
</dbReference>
<feature type="transmembrane region" description="Helical" evidence="5">
    <location>
        <begin position="395"/>
        <end position="414"/>
    </location>
</feature>
<dbReference type="AlphaFoldDB" id="A0A4S1XCX6"/>
<evidence type="ECO:0000256" key="1">
    <source>
        <dbReference type="ARBA" id="ARBA00004141"/>
    </source>
</evidence>
<evidence type="ECO:0000259" key="6">
    <source>
        <dbReference type="Pfam" id="PF04932"/>
    </source>
</evidence>
<keyword evidence="3 5" id="KW-1133">Transmembrane helix</keyword>
<dbReference type="OrthoDB" id="4391260at2"/>
<evidence type="ECO:0000256" key="3">
    <source>
        <dbReference type="ARBA" id="ARBA00022989"/>
    </source>
</evidence>
<dbReference type="PANTHER" id="PTHR37422:SF13">
    <property type="entry name" value="LIPOPOLYSACCHARIDE BIOSYNTHESIS PROTEIN PA4999-RELATED"/>
    <property type="match status" value="1"/>
</dbReference>
<organism evidence="7 8">
    <name type="scientific">Sphingomonas gei</name>
    <dbReference type="NCBI Taxonomy" id="1395960"/>
    <lineage>
        <taxon>Bacteria</taxon>
        <taxon>Pseudomonadati</taxon>
        <taxon>Pseudomonadota</taxon>
        <taxon>Alphaproteobacteria</taxon>
        <taxon>Sphingomonadales</taxon>
        <taxon>Sphingomonadaceae</taxon>
        <taxon>Sphingomonas</taxon>
    </lineage>
</organism>
<keyword evidence="8" id="KW-1185">Reference proteome</keyword>
<reference evidence="7 8" key="1">
    <citation type="submission" date="2019-04" db="EMBL/GenBank/DDBJ databases">
        <title>Sphingomonas psychrotolerans sp. nov., isolated from soil in the Tianshan Mountains, Xinjiang, China.</title>
        <authorList>
            <person name="Luo Y."/>
            <person name="Sheng H."/>
        </authorList>
    </citation>
    <scope>NUCLEOTIDE SEQUENCE [LARGE SCALE GENOMIC DNA]</scope>
    <source>
        <strain evidence="7 8">ZFGT-11</strain>
    </source>
</reference>
<dbReference type="GO" id="GO:0016874">
    <property type="term" value="F:ligase activity"/>
    <property type="evidence" value="ECO:0007669"/>
    <property type="project" value="UniProtKB-KW"/>
</dbReference>
<evidence type="ECO:0000313" key="8">
    <source>
        <dbReference type="Proteomes" id="UP000306147"/>
    </source>
</evidence>
<evidence type="ECO:0000256" key="2">
    <source>
        <dbReference type="ARBA" id="ARBA00022692"/>
    </source>
</evidence>
<dbReference type="Proteomes" id="UP000306147">
    <property type="component" value="Unassembled WGS sequence"/>
</dbReference>
<keyword evidence="2 5" id="KW-0812">Transmembrane</keyword>
<feature type="transmembrane region" description="Helical" evidence="5">
    <location>
        <begin position="372"/>
        <end position="389"/>
    </location>
</feature>
<evidence type="ECO:0000256" key="4">
    <source>
        <dbReference type="ARBA" id="ARBA00023136"/>
    </source>
</evidence>
<dbReference type="GO" id="GO:0016020">
    <property type="term" value="C:membrane"/>
    <property type="evidence" value="ECO:0007669"/>
    <property type="project" value="UniProtKB-SubCell"/>
</dbReference>
<dbReference type="PANTHER" id="PTHR37422">
    <property type="entry name" value="TEICHURONIC ACID BIOSYNTHESIS PROTEIN TUAE"/>
    <property type="match status" value="1"/>
</dbReference>
<feature type="transmembrane region" description="Helical" evidence="5">
    <location>
        <begin position="120"/>
        <end position="138"/>
    </location>
</feature>
<keyword evidence="4 5" id="KW-0472">Membrane</keyword>
<feature type="transmembrane region" description="Helical" evidence="5">
    <location>
        <begin position="338"/>
        <end position="360"/>
    </location>
</feature>
<feature type="transmembrane region" description="Helical" evidence="5">
    <location>
        <begin position="68"/>
        <end position="89"/>
    </location>
</feature>
<proteinExistence type="predicted"/>
<feature type="transmembrane region" description="Helical" evidence="5">
    <location>
        <begin position="243"/>
        <end position="261"/>
    </location>
</feature>